<evidence type="ECO:0000313" key="2">
    <source>
        <dbReference type="Proteomes" id="UP000665025"/>
    </source>
</evidence>
<sequence>MATICDSVNLLFLIVKLPSSVNGNSTQELLQFMGELQSYNWGIGKTHLIENELRLMIESDENTFGDYHYISAFGISSVSEFQDKVISLHISNNAETSDYFESAKKYSGKVAKFFGADSDESGLIQGAISGVSKYVRQKALEDMTNFTLVVDDLERLSDKKLLETIMGNCLRFAEHNGIKVIVVANSKALEDKAKVEKVFSDAIKLTRTTDELLSIVEEIYEGKLNASLKQALFQTLQEADAKKLDLTNLRVIQRAINRAIKLNSKITGIKGLLEDRTIEIIAQQIVRITLFCHSHSLDLDTLLSVNENATKWTVRSMLESYQKVTGNKGEKQELTKDEQHQYDLYEQLNSLFHHSPVNWNFALYCFTNVIPDLTDDEYITYFSLPRIKHPLDIYRTGGICSFKSEEEFELAIKEVEHLLFEDTSLNWLDWLMCSDRFLELHEKGYLPPSDIESASKRILDRVLMDGVIDLDTVNQRSLNDIKYSSSLMGTPQVGKVLDKIYDRYKDKLLKTLEEDFRVDWKSAYESARSDIQREPFFHVFDLELFAQAITQWDAQNINQFLHFIVDRYRIGNDPIKDQKELPALKDLVIFLKRERKEKTGRLIRGALYELINGLNEAISILENRQIQ</sequence>
<protein>
    <recommendedName>
        <fullName evidence="3">KAP NTPase domain-containing protein</fullName>
    </recommendedName>
</protein>
<keyword evidence="2" id="KW-1185">Reference proteome</keyword>
<evidence type="ECO:0008006" key="3">
    <source>
        <dbReference type="Google" id="ProtNLM"/>
    </source>
</evidence>
<evidence type="ECO:0000313" key="1">
    <source>
        <dbReference type="EMBL" id="QTL34621.1"/>
    </source>
</evidence>
<reference evidence="1 2" key="1">
    <citation type="submission" date="2021-03" db="EMBL/GenBank/DDBJ databases">
        <title>Complete Genome of Pseudoalteromonas viridis Strain BBR56, a new biocontrol bacterial candidate.</title>
        <authorList>
            <person name="Handayani D.P."/>
            <person name="Isnansetyo A."/>
            <person name="Istiqomah I."/>
            <person name="Jumina J."/>
        </authorList>
    </citation>
    <scope>NUCLEOTIDE SEQUENCE [LARGE SCALE GENOMIC DNA]</scope>
    <source>
        <strain evidence="1 2">BBR56</strain>
    </source>
</reference>
<proteinExistence type="predicted"/>
<accession>A0ABX7V4A0</accession>
<name>A0ABX7V4A0_9GAMM</name>
<gene>
    <name evidence="1" type="ORF">J5X90_13855</name>
</gene>
<dbReference type="EMBL" id="CP072425">
    <property type="protein sequence ID" value="QTL34621.1"/>
    <property type="molecule type" value="Genomic_DNA"/>
</dbReference>
<dbReference type="Proteomes" id="UP000665025">
    <property type="component" value="Chromosome 1"/>
</dbReference>
<dbReference type="RefSeq" id="WP_209051664.1">
    <property type="nucleotide sequence ID" value="NZ_CP072425.1"/>
</dbReference>
<organism evidence="1 2">
    <name type="scientific">Pseudoalteromonas viridis</name>
    <dbReference type="NCBI Taxonomy" id="339617"/>
    <lineage>
        <taxon>Bacteria</taxon>
        <taxon>Pseudomonadati</taxon>
        <taxon>Pseudomonadota</taxon>
        <taxon>Gammaproteobacteria</taxon>
        <taxon>Alteromonadales</taxon>
        <taxon>Pseudoalteromonadaceae</taxon>
        <taxon>Pseudoalteromonas</taxon>
    </lineage>
</organism>